<gene>
    <name evidence="1" type="ORF">O181_084858</name>
</gene>
<name>A0A9Q3FWE4_9BASI</name>
<protein>
    <submittedName>
        <fullName evidence="1">Uncharacterized protein</fullName>
    </submittedName>
</protein>
<dbReference type="EMBL" id="AVOT02050019">
    <property type="protein sequence ID" value="MBW0545143.1"/>
    <property type="molecule type" value="Genomic_DNA"/>
</dbReference>
<evidence type="ECO:0000313" key="2">
    <source>
        <dbReference type="Proteomes" id="UP000765509"/>
    </source>
</evidence>
<sequence>MITLNPDHKDYYDPSEYSSTFVSSSNTCAAVSLLSPRDEVFKDMKDVGEDNSISPLQLFHGNVYLPHSSYHESLERFCNREEEQEKIEAMIYGV</sequence>
<accession>A0A9Q3FWE4</accession>
<proteinExistence type="predicted"/>
<reference evidence="1" key="1">
    <citation type="submission" date="2021-03" db="EMBL/GenBank/DDBJ databases">
        <title>Draft genome sequence of rust myrtle Austropuccinia psidii MF-1, a brazilian biotype.</title>
        <authorList>
            <person name="Quecine M.C."/>
            <person name="Pachon D.M.R."/>
            <person name="Bonatelli M.L."/>
            <person name="Correr F.H."/>
            <person name="Franceschini L.M."/>
            <person name="Leite T.F."/>
            <person name="Margarido G.R.A."/>
            <person name="Almeida C.A."/>
            <person name="Ferrarezi J.A."/>
            <person name="Labate C.A."/>
        </authorList>
    </citation>
    <scope>NUCLEOTIDE SEQUENCE</scope>
    <source>
        <strain evidence="1">MF-1</strain>
    </source>
</reference>
<dbReference type="Proteomes" id="UP000765509">
    <property type="component" value="Unassembled WGS sequence"/>
</dbReference>
<keyword evidence="2" id="KW-1185">Reference proteome</keyword>
<dbReference type="AlphaFoldDB" id="A0A9Q3FWE4"/>
<comment type="caution">
    <text evidence="1">The sequence shown here is derived from an EMBL/GenBank/DDBJ whole genome shotgun (WGS) entry which is preliminary data.</text>
</comment>
<organism evidence="1 2">
    <name type="scientific">Austropuccinia psidii MF-1</name>
    <dbReference type="NCBI Taxonomy" id="1389203"/>
    <lineage>
        <taxon>Eukaryota</taxon>
        <taxon>Fungi</taxon>
        <taxon>Dikarya</taxon>
        <taxon>Basidiomycota</taxon>
        <taxon>Pucciniomycotina</taxon>
        <taxon>Pucciniomycetes</taxon>
        <taxon>Pucciniales</taxon>
        <taxon>Sphaerophragmiaceae</taxon>
        <taxon>Austropuccinia</taxon>
    </lineage>
</organism>
<evidence type="ECO:0000313" key="1">
    <source>
        <dbReference type="EMBL" id="MBW0545143.1"/>
    </source>
</evidence>